<sequence length="214" mass="21857">MSDEGGGEGKKSGKLGKGCLVAGGAFFGLVVLGVLFGPDPEETEGAETVATAAPNTAELSDTEQADIAQWYLQLTTRMQGCDSRIGELGTAMTAVGDGSGDVYSGYRVAREAESGCESAWSAYREISLPEVLEPFEEEADEARESCQIAAMLKGDAAGKAAELFDGDMRPSVVEGIRSDLDSANSATLACAAGGAAVATKAGADLDQLLGDEAS</sequence>
<name>A0A395LK16_9SPHN</name>
<dbReference type="OrthoDB" id="49872at335929"/>
<dbReference type="RefSeq" id="WP_115491252.1">
    <property type="nucleotide sequence ID" value="NZ_JACHWW010000001.1"/>
</dbReference>
<comment type="caution">
    <text evidence="1">The sequence shown here is derived from an EMBL/GenBank/DDBJ whole genome shotgun (WGS) entry which is preliminary data.</text>
</comment>
<organism evidence="1 2">
    <name type="scientific">Alteriqipengyuania lutimaris</name>
    <dbReference type="NCBI Taxonomy" id="1538146"/>
    <lineage>
        <taxon>Bacteria</taxon>
        <taxon>Pseudomonadati</taxon>
        <taxon>Pseudomonadota</taxon>
        <taxon>Alphaproteobacteria</taxon>
        <taxon>Sphingomonadales</taxon>
        <taxon>Erythrobacteraceae</taxon>
        <taxon>Alteriqipengyuania</taxon>
    </lineage>
</organism>
<gene>
    <name evidence="1" type="ORF">DL238_04990</name>
</gene>
<evidence type="ECO:0000313" key="1">
    <source>
        <dbReference type="EMBL" id="RDS77029.1"/>
    </source>
</evidence>
<dbReference type="EMBL" id="QRBB01000001">
    <property type="protein sequence ID" value="RDS77029.1"/>
    <property type="molecule type" value="Genomic_DNA"/>
</dbReference>
<protein>
    <submittedName>
        <fullName evidence="1">Uncharacterized protein</fullName>
    </submittedName>
</protein>
<dbReference type="Proteomes" id="UP000254101">
    <property type="component" value="Unassembled WGS sequence"/>
</dbReference>
<evidence type="ECO:0000313" key="2">
    <source>
        <dbReference type="Proteomes" id="UP000254101"/>
    </source>
</evidence>
<accession>A0A395LK16</accession>
<keyword evidence="2" id="KW-1185">Reference proteome</keyword>
<reference evidence="1 2" key="1">
    <citation type="submission" date="2018-07" db="EMBL/GenBank/DDBJ databases">
        <title>Erythrobacter nanhaiensis sp. nov., a novel member of the genus Erythrobacter isolated from the South China Sea.</title>
        <authorList>
            <person name="Chen X."/>
            <person name="Liu J."/>
        </authorList>
    </citation>
    <scope>NUCLEOTIDE SEQUENCE [LARGE SCALE GENOMIC DNA]</scope>
    <source>
        <strain evidence="1 2">S-5</strain>
    </source>
</reference>
<dbReference type="AlphaFoldDB" id="A0A395LK16"/>
<proteinExistence type="predicted"/>